<dbReference type="SUPFAM" id="SSF54211">
    <property type="entry name" value="Ribosomal protein S5 domain 2-like"/>
    <property type="match status" value="2"/>
</dbReference>
<sequence>MVEFNRKTKETDIKCKLNVEGVGKSNIKTGIGFFDHMLEALSKHSGIDIELICEGDLHIDFHHSVEDCGIVLGKALKQAIFPIKAVERYGNATVVMDEAAVTCALDLSNRPFLVYDINLSGKVGEFDVELAEEFFHAFITNAGLTCHIVYERGKNKHHILEAAFKSVAVALRRALIPNEKLGIPSTKGVL</sequence>
<dbReference type="PROSITE" id="PS00954">
    <property type="entry name" value="IGP_DEHYDRATASE_1"/>
    <property type="match status" value="1"/>
</dbReference>
<comment type="subcellular location">
    <subcellularLocation>
        <location evidence="6 7">Cytoplasm</location>
    </subcellularLocation>
</comment>
<dbReference type="NCBIfam" id="NF002111">
    <property type="entry name" value="PRK00951.2-1"/>
    <property type="match status" value="1"/>
</dbReference>
<reference evidence="8 9" key="1">
    <citation type="submission" date="2017-09" db="EMBL/GenBank/DDBJ databases">
        <title>Genomics of the genus Arcobacter.</title>
        <authorList>
            <person name="Perez-Cataluna A."/>
            <person name="Figueras M.J."/>
            <person name="Salas-Masso N."/>
        </authorList>
    </citation>
    <scope>NUCLEOTIDE SEQUENCE [LARGE SCALE GENOMIC DNA]</scope>
    <source>
        <strain evidence="8 9">CECT 7386</strain>
    </source>
</reference>
<dbReference type="Proteomes" id="UP000290092">
    <property type="component" value="Unassembled WGS sequence"/>
</dbReference>
<dbReference type="InterPro" id="IPR020568">
    <property type="entry name" value="Ribosomal_Su5_D2-typ_SF"/>
</dbReference>
<dbReference type="NCBIfam" id="NF002114">
    <property type="entry name" value="PRK00951.2-4"/>
    <property type="match status" value="1"/>
</dbReference>
<name>A0AAX2AHL9_9BACT</name>
<dbReference type="PANTHER" id="PTHR23133:SF2">
    <property type="entry name" value="IMIDAZOLEGLYCEROL-PHOSPHATE DEHYDRATASE"/>
    <property type="match status" value="1"/>
</dbReference>
<dbReference type="EC" id="4.2.1.19" evidence="6 7"/>
<comment type="pathway">
    <text evidence="1 6 7">Amino-acid biosynthesis; L-histidine biosynthesis; L-histidine from 5-phospho-alpha-D-ribose 1-diphosphate: step 6/9.</text>
</comment>
<gene>
    <name evidence="6" type="primary">hisB</name>
    <name evidence="8" type="ORF">CP985_07235</name>
</gene>
<keyword evidence="6" id="KW-0963">Cytoplasm</keyword>
<proteinExistence type="inferred from homology"/>
<dbReference type="Pfam" id="PF00475">
    <property type="entry name" value="IGPD"/>
    <property type="match status" value="1"/>
</dbReference>
<evidence type="ECO:0000256" key="4">
    <source>
        <dbReference type="ARBA" id="ARBA00023102"/>
    </source>
</evidence>
<comment type="caution">
    <text evidence="8">The sequence shown here is derived from an EMBL/GenBank/DDBJ whole genome shotgun (WGS) entry which is preliminary data.</text>
</comment>
<evidence type="ECO:0000313" key="9">
    <source>
        <dbReference type="Proteomes" id="UP000290092"/>
    </source>
</evidence>
<accession>A0AAX2AHL9</accession>
<comment type="similarity">
    <text evidence="6 7">Belongs to the imidazoleglycerol-phosphate dehydratase family.</text>
</comment>
<evidence type="ECO:0000256" key="3">
    <source>
        <dbReference type="ARBA" id="ARBA00022605"/>
    </source>
</evidence>
<evidence type="ECO:0000256" key="7">
    <source>
        <dbReference type="RuleBase" id="RU000599"/>
    </source>
</evidence>
<keyword evidence="9" id="KW-1185">Reference proteome</keyword>
<dbReference type="KEGG" id="amyt:AMYT_1725"/>
<comment type="catalytic activity">
    <reaction evidence="6 7">
        <text>D-erythro-1-(imidazol-4-yl)glycerol 3-phosphate = 3-(imidazol-4-yl)-2-oxopropyl phosphate + H2O</text>
        <dbReference type="Rhea" id="RHEA:11040"/>
        <dbReference type="ChEBI" id="CHEBI:15377"/>
        <dbReference type="ChEBI" id="CHEBI:57766"/>
        <dbReference type="ChEBI" id="CHEBI:58278"/>
        <dbReference type="EC" id="4.2.1.19"/>
    </reaction>
</comment>
<dbReference type="FunFam" id="3.30.230.40:FF:000001">
    <property type="entry name" value="Imidazoleglycerol-phosphate dehydratase HisB"/>
    <property type="match status" value="1"/>
</dbReference>
<dbReference type="PANTHER" id="PTHR23133">
    <property type="entry name" value="IMIDAZOLEGLYCEROL-PHOSPHATE DEHYDRATASE HIS7"/>
    <property type="match status" value="1"/>
</dbReference>
<dbReference type="FunFam" id="3.30.230.40:FF:000003">
    <property type="entry name" value="Imidazoleglycerol-phosphate dehydratase HisB"/>
    <property type="match status" value="1"/>
</dbReference>
<evidence type="ECO:0000313" key="8">
    <source>
        <dbReference type="EMBL" id="RXK15696.1"/>
    </source>
</evidence>
<dbReference type="GO" id="GO:0004424">
    <property type="term" value="F:imidazoleglycerol-phosphate dehydratase activity"/>
    <property type="evidence" value="ECO:0007669"/>
    <property type="project" value="UniProtKB-UniRule"/>
</dbReference>
<evidence type="ECO:0000256" key="1">
    <source>
        <dbReference type="ARBA" id="ARBA00005047"/>
    </source>
</evidence>
<dbReference type="CDD" id="cd07914">
    <property type="entry name" value="IGPD"/>
    <property type="match status" value="1"/>
</dbReference>
<keyword evidence="3 6" id="KW-0028">Amino-acid biosynthesis</keyword>
<dbReference type="AlphaFoldDB" id="A0AAX2AHL9"/>
<dbReference type="GO" id="GO:0000105">
    <property type="term" value="P:L-histidine biosynthetic process"/>
    <property type="evidence" value="ECO:0007669"/>
    <property type="project" value="UniProtKB-UniRule"/>
</dbReference>
<dbReference type="HAMAP" id="MF_00076">
    <property type="entry name" value="HisB"/>
    <property type="match status" value="1"/>
</dbReference>
<keyword evidence="5 6" id="KW-0456">Lyase</keyword>
<evidence type="ECO:0000256" key="2">
    <source>
        <dbReference type="ARBA" id="ARBA00016664"/>
    </source>
</evidence>
<evidence type="ECO:0000256" key="5">
    <source>
        <dbReference type="ARBA" id="ARBA00023239"/>
    </source>
</evidence>
<dbReference type="GO" id="GO:0005737">
    <property type="term" value="C:cytoplasm"/>
    <property type="evidence" value="ECO:0007669"/>
    <property type="project" value="UniProtKB-SubCell"/>
</dbReference>
<keyword evidence="4 6" id="KW-0368">Histidine biosynthesis</keyword>
<protein>
    <recommendedName>
        <fullName evidence="2 6">Imidazoleglycerol-phosphate dehydratase</fullName>
        <shortName evidence="6">IGPD</shortName>
        <ecNumber evidence="6 7">4.2.1.19</ecNumber>
    </recommendedName>
</protein>
<dbReference type="Gene3D" id="3.30.230.40">
    <property type="entry name" value="Imidazole glycerol phosphate dehydratase, domain 1"/>
    <property type="match status" value="2"/>
</dbReference>
<dbReference type="EMBL" id="NXID01000023">
    <property type="protein sequence ID" value="RXK15696.1"/>
    <property type="molecule type" value="Genomic_DNA"/>
</dbReference>
<dbReference type="RefSeq" id="WP_114842143.1">
    <property type="nucleotide sequence ID" value="NZ_CP031219.1"/>
</dbReference>
<dbReference type="InterPro" id="IPR038494">
    <property type="entry name" value="IGPD_sf"/>
</dbReference>
<evidence type="ECO:0000256" key="6">
    <source>
        <dbReference type="HAMAP-Rule" id="MF_00076"/>
    </source>
</evidence>
<dbReference type="InterPro" id="IPR000807">
    <property type="entry name" value="ImidazoleglycerolP_deHydtase"/>
</dbReference>
<dbReference type="PROSITE" id="PS00955">
    <property type="entry name" value="IGP_DEHYDRATASE_2"/>
    <property type="match status" value="1"/>
</dbReference>
<organism evidence="8 9">
    <name type="scientific">Malaciobacter mytili LMG 24559</name>
    <dbReference type="NCBI Taxonomy" id="1032238"/>
    <lineage>
        <taxon>Bacteria</taxon>
        <taxon>Pseudomonadati</taxon>
        <taxon>Campylobacterota</taxon>
        <taxon>Epsilonproteobacteria</taxon>
        <taxon>Campylobacterales</taxon>
        <taxon>Arcobacteraceae</taxon>
        <taxon>Malaciobacter</taxon>
    </lineage>
</organism>
<dbReference type="InterPro" id="IPR020565">
    <property type="entry name" value="ImidazoleglycerP_deHydtase_CS"/>
</dbReference>